<dbReference type="GO" id="GO:0043565">
    <property type="term" value="F:sequence-specific DNA binding"/>
    <property type="evidence" value="ECO:0007669"/>
    <property type="project" value="InterPro"/>
</dbReference>
<dbReference type="InterPro" id="IPR020449">
    <property type="entry name" value="Tscrpt_reg_AraC-type_HTH"/>
</dbReference>
<keyword evidence="4" id="KW-0597">Phosphoprotein</keyword>
<dbReference type="InterPro" id="IPR009057">
    <property type="entry name" value="Homeodomain-like_sf"/>
</dbReference>
<dbReference type="SMART" id="SM00448">
    <property type="entry name" value="REC"/>
    <property type="match status" value="1"/>
</dbReference>
<name>A0A1I1THX2_9BACL</name>
<dbReference type="Pfam" id="PF00072">
    <property type="entry name" value="Response_reg"/>
    <property type="match status" value="1"/>
</dbReference>
<dbReference type="CDD" id="cd17536">
    <property type="entry name" value="REC_YesN-like"/>
    <property type="match status" value="1"/>
</dbReference>
<feature type="domain" description="Response regulatory" evidence="6">
    <location>
        <begin position="3"/>
        <end position="120"/>
    </location>
</feature>
<dbReference type="Gene3D" id="3.40.50.2300">
    <property type="match status" value="1"/>
</dbReference>
<dbReference type="Proteomes" id="UP000198855">
    <property type="component" value="Unassembled WGS sequence"/>
</dbReference>
<reference evidence="8" key="1">
    <citation type="submission" date="2016-10" db="EMBL/GenBank/DDBJ databases">
        <authorList>
            <person name="Varghese N."/>
            <person name="Submissions S."/>
        </authorList>
    </citation>
    <scope>NUCLEOTIDE SEQUENCE [LARGE SCALE GENOMIC DNA]</scope>
    <source>
        <strain evidence="8">CGMCC 1.10784</strain>
    </source>
</reference>
<gene>
    <name evidence="7" type="ORF">SAMN05216378_0417</name>
</gene>
<evidence type="ECO:0000313" key="7">
    <source>
        <dbReference type="EMBL" id="SFD55170.1"/>
    </source>
</evidence>
<evidence type="ECO:0000259" key="5">
    <source>
        <dbReference type="PROSITE" id="PS01124"/>
    </source>
</evidence>
<dbReference type="GO" id="GO:0000160">
    <property type="term" value="P:phosphorelay signal transduction system"/>
    <property type="evidence" value="ECO:0007669"/>
    <property type="project" value="InterPro"/>
</dbReference>
<proteinExistence type="predicted"/>
<evidence type="ECO:0000256" key="2">
    <source>
        <dbReference type="ARBA" id="ARBA00023125"/>
    </source>
</evidence>
<dbReference type="PROSITE" id="PS01124">
    <property type="entry name" value="HTH_ARAC_FAMILY_2"/>
    <property type="match status" value="1"/>
</dbReference>
<feature type="modified residue" description="4-aspartylphosphate" evidence="4">
    <location>
        <position position="55"/>
    </location>
</feature>
<dbReference type="SMART" id="SM00342">
    <property type="entry name" value="HTH_ARAC"/>
    <property type="match status" value="1"/>
</dbReference>
<dbReference type="RefSeq" id="WP_091180441.1">
    <property type="nucleotide sequence ID" value="NZ_FOMT01000001.1"/>
</dbReference>
<dbReference type="PROSITE" id="PS50110">
    <property type="entry name" value="RESPONSE_REGULATORY"/>
    <property type="match status" value="1"/>
</dbReference>
<dbReference type="InterPro" id="IPR001789">
    <property type="entry name" value="Sig_transdc_resp-reg_receiver"/>
</dbReference>
<dbReference type="InterPro" id="IPR011006">
    <property type="entry name" value="CheY-like_superfamily"/>
</dbReference>
<evidence type="ECO:0000259" key="6">
    <source>
        <dbReference type="PROSITE" id="PS50110"/>
    </source>
</evidence>
<keyword evidence="1" id="KW-0805">Transcription regulation</keyword>
<dbReference type="PRINTS" id="PR00032">
    <property type="entry name" value="HTHARAC"/>
</dbReference>
<dbReference type="PANTHER" id="PTHR43280">
    <property type="entry name" value="ARAC-FAMILY TRANSCRIPTIONAL REGULATOR"/>
    <property type="match status" value="1"/>
</dbReference>
<dbReference type="GO" id="GO:0003700">
    <property type="term" value="F:DNA-binding transcription factor activity"/>
    <property type="evidence" value="ECO:0007669"/>
    <property type="project" value="InterPro"/>
</dbReference>
<evidence type="ECO:0000256" key="4">
    <source>
        <dbReference type="PROSITE-ProRule" id="PRU00169"/>
    </source>
</evidence>
<keyword evidence="3" id="KW-0804">Transcription</keyword>
<dbReference type="InterPro" id="IPR018060">
    <property type="entry name" value="HTH_AraC"/>
</dbReference>
<evidence type="ECO:0000256" key="3">
    <source>
        <dbReference type="ARBA" id="ARBA00023163"/>
    </source>
</evidence>
<feature type="domain" description="HTH araC/xylS-type" evidence="5">
    <location>
        <begin position="436"/>
        <end position="533"/>
    </location>
</feature>
<accession>A0A1I1THX2</accession>
<keyword evidence="2" id="KW-0238">DNA-binding</keyword>
<dbReference type="SUPFAM" id="SSF52172">
    <property type="entry name" value="CheY-like"/>
    <property type="match status" value="1"/>
</dbReference>
<organism evidence="7 8">
    <name type="scientific">Paenibacillus catalpae</name>
    <dbReference type="NCBI Taxonomy" id="1045775"/>
    <lineage>
        <taxon>Bacteria</taxon>
        <taxon>Bacillati</taxon>
        <taxon>Bacillota</taxon>
        <taxon>Bacilli</taxon>
        <taxon>Bacillales</taxon>
        <taxon>Paenibacillaceae</taxon>
        <taxon>Paenibacillus</taxon>
    </lineage>
</organism>
<dbReference type="OrthoDB" id="342399at2"/>
<dbReference type="EMBL" id="FOMT01000001">
    <property type="protein sequence ID" value="SFD55170.1"/>
    <property type="molecule type" value="Genomic_DNA"/>
</dbReference>
<keyword evidence="8" id="KW-1185">Reference proteome</keyword>
<dbReference type="SUPFAM" id="SSF46689">
    <property type="entry name" value="Homeodomain-like"/>
    <property type="match status" value="2"/>
</dbReference>
<dbReference type="PANTHER" id="PTHR43280:SF2">
    <property type="entry name" value="HTH-TYPE TRANSCRIPTIONAL REGULATOR EXSA"/>
    <property type="match status" value="1"/>
</dbReference>
<protein>
    <submittedName>
        <fullName evidence="7">Two-component system, response regulator YesN</fullName>
    </submittedName>
</protein>
<sequence length="533" mass="61848">MYKVMLVDDDYPVIELLSEVVDWEKLGLVLYGKHENGLAAWEHVQEEIPDILVTDIGMPKMDGLELAQRVKKLNPSVRIVILSCHSEFQYAQQAMRLDVQDYLLKDQLDPEELVQLLQKFKNGFDGERQMLSEQNRMKRMVSETQDLRKEKLFREFVQQPLISAEQWQRDFGSYGLFQPGELCLPVASFIESYNLIKNRFDSDQTLHFAISNVMEELLAELPLRVVHIGYSSRQSLLLFAFKPGLKQNVYDQVQSSLQTVQRTLGQVLKIQMAFLIGTSCDNPQLLKQALCNLLKADEQRFYLSKGEVTKWQKDTENVSGLLTMYDQAAAEIREALMAKDGGKIGILAGKWEAHIRTERYTSEEVRDWVLKLLIDMRLKLHAMLFASQALTAEKLHKEIVYFDSLWGLFEWFHTQLLSYIAARDEALPVSKRREVSEARKYVSMNLGKRITLEEVAAHLHMNPSYFSRFFKKETGLTFIEYVTDQKIERAKELLDQTNYYVSEICEMLGYDNQSYFIKTFKAQTGLTPTEYRG</sequence>
<dbReference type="PROSITE" id="PS00041">
    <property type="entry name" value="HTH_ARAC_FAMILY_1"/>
    <property type="match status" value="1"/>
</dbReference>
<dbReference type="Gene3D" id="1.10.10.60">
    <property type="entry name" value="Homeodomain-like"/>
    <property type="match status" value="2"/>
</dbReference>
<dbReference type="InterPro" id="IPR018062">
    <property type="entry name" value="HTH_AraC-typ_CS"/>
</dbReference>
<dbReference type="Pfam" id="PF12833">
    <property type="entry name" value="HTH_18"/>
    <property type="match status" value="1"/>
</dbReference>
<evidence type="ECO:0000256" key="1">
    <source>
        <dbReference type="ARBA" id="ARBA00023015"/>
    </source>
</evidence>
<evidence type="ECO:0000313" key="8">
    <source>
        <dbReference type="Proteomes" id="UP000198855"/>
    </source>
</evidence>
<dbReference type="STRING" id="1045775.SAMN05216378_0417"/>
<dbReference type="AlphaFoldDB" id="A0A1I1THX2"/>